<evidence type="ECO:0000313" key="2">
    <source>
        <dbReference type="EMBL" id="MDP9806491.1"/>
    </source>
</evidence>
<proteinExistence type="predicted"/>
<accession>A0ABT9NGI0</accession>
<sequence>MRRLSDQSKATRAALVRAKVALPVIRRASGMYEGHHASIFTGHGHDFEDLVEYEHGDDVADIDWKTSARAGHPIIRRFERESDMFTQLVIDTGRDMLGAAPSGQTKADIAMFAADILGYLAIQRGDRLSVVYGDTRGMVRVPARNGNNHLDFSLDAAQERLDNTSGYCDVSAMLEEILRVPQPRALLLIVTDEYWPQQADEQTLRRIRTKHEVLVMRVADMNVASEGIRHMVDVVDGSAIPRFVREDKILRQDLENDRRRAHQHARVILRSTGVRNATVTSSEEVPGALIELLRRRRAS</sequence>
<name>A0ABT9NGI0_9ACTO</name>
<keyword evidence="3" id="KW-1185">Reference proteome</keyword>
<evidence type="ECO:0000313" key="3">
    <source>
        <dbReference type="Proteomes" id="UP001243212"/>
    </source>
</evidence>
<organism evidence="2 3">
    <name type="scientific">Trueperella bonasi</name>
    <dbReference type="NCBI Taxonomy" id="312286"/>
    <lineage>
        <taxon>Bacteria</taxon>
        <taxon>Bacillati</taxon>
        <taxon>Actinomycetota</taxon>
        <taxon>Actinomycetes</taxon>
        <taxon>Actinomycetales</taxon>
        <taxon>Actinomycetaceae</taxon>
        <taxon>Trueperella</taxon>
    </lineage>
</organism>
<dbReference type="InterPro" id="IPR002881">
    <property type="entry name" value="DUF58"/>
</dbReference>
<dbReference type="Pfam" id="PF01882">
    <property type="entry name" value="DUF58"/>
    <property type="match status" value="1"/>
</dbReference>
<dbReference type="RefSeq" id="WP_307682712.1">
    <property type="nucleotide sequence ID" value="NZ_JAUSQX010000001.1"/>
</dbReference>
<dbReference type="EMBL" id="JAUSQX010000001">
    <property type="protein sequence ID" value="MDP9806491.1"/>
    <property type="molecule type" value="Genomic_DNA"/>
</dbReference>
<dbReference type="PANTHER" id="PTHR33608">
    <property type="entry name" value="BLL2464 PROTEIN"/>
    <property type="match status" value="1"/>
</dbReference>
<feature type="domain" description="DUF58" evidence="1">
    <location>
        <begin position="52"/>
        <end position="260"/>
    </location>
</feature>
<reference evidence="2 3" key="1">
    <citation type="submission" date="2023-07" db="EMBL/GenBank/DDBJ databases">
        <title>Sequencing the genomes of 1000 actinobacteria strains.</title>
        <authorList>
            <person name="Klenk H.-P."/>
        </authorList>
    </citation>
    <scope>NUCLEOTIDE SEQUENCE [LARGE SCALE GENOMIC DNA]</scope>
    <source>
        <strain evidence="2 3">DSM 17163</strain>
    </source>
</reference>
<evidence type="ECO:0000259" key="1">
    <source>
        <dbReference type="Pfam" id="PF01882"/>
    </source>
</evidence>
<dbReference type="PANTHER" id="PTHR33608:SF6">
    <property type="entry name" value="BLL2464 PROTEIN"/>
    <property type="match status" value="1"/>
</dbReference>
<gene>
    <name evidence="2" type="ORF">J2S70_001073</name>
</gene>
<dbReference type="Proteomes" id="UP001243212">
    <property type="component" value="Unassembled WGS sequence"/>
</dbReference>
<protein>
    <submittedName>
        <fullName evidence="2">Uncharacterized protein (DUF58 family)</fullName>
    </submittedName>
</protein>
<comment type="caution">
    <text evidence="2">The sequence shown here is derived from an EMBL/GenBank/DDBJ whole genome shotgun (WGS) entry which is preliminary data.</text>
</comment>